<dbReference type="GO" id="GO:0000976">
    <property type="term" value="F:transcription cis-regulatory region binding"/>
    <property type="evidence" value="ECO:0007669"/>
    <property type="project" value="TreeGrafter"/>
</dbReference>
<dbReference type="InterPro" id="IPR001647">
    <property type="entry name" value="HTH_TetR"/>
</dbReference>
<gene>
    <name evidence="4" type="ORF">KMZ68_15215</name>
</gene>
<dbReference type="PRINTS" id="PR00455">
    <property type="entry name" value="HTHTETR"/>
</dbReference>
<dbReference type="InterPro" id="IPR009057">
    <property type="entry name" value="Homeodomain-like_sf"/>
</dbReference>
<evidence type="ECO:0000313" key="4">
    <source>
        <dbReference type="EMBL" id="QWG16371.1"/>
    </source>
</evidence>
<feature type="DNA-binding region" description="H-T-H motif" evidence="2">
    <location>
        <begin position="45"/>
        <end position="64"/>
    </location>
</feature>
<dbReference type="Pfam" id="PF00440">
    <property type="entry name" value="TetR_N"/>
    <property type="match status" value="1"/>
</dbReference>
<dbReference type="SUPFAM" id="SSF46689">
    <property type="entry name" value="Homeodomain-like"/>
    <property type="match status" value="1"/>
</dbReference>
<dbReference type="Pfam" id="PF17918">
    <property type="entry name" value="TetR_C_15"/>
    <property type="match status" value="1"/>
</dbReference>
<dbReference type="PROSITE" id="PS50977">
    <property type="entry name" value="HTH_TETR_2"/>
    <property type="match status" value="1"/>
</dbReference>
<proteinExistence type="predicted"/>
<keyword evidence="1 2" id="KW-0238">DNA-binding</keyword>
<dbReference type="AlphaFoldDB" id="A0A975NKV0"/>
<organism evidence="4 5">
    <name type="scientific">Bradyrhizobium sediminis</name>
    <dbReference type="NCBI Taxonomy" id="2840469"/>
    <lineage>
        <taxon>Bacteria</taxon>
        <taxon>Pseudomonadati</taxon>
        <taxon>Pseudomonadota</taxon>
        <taxon>Alphaproteobacteria</taxon>
        <taxon>Hyphomicrobiales</taxon>
        <taxon>Nitrobacteraceae</taxon>
        <taxon>Bradyrhizobium</taxon>
    </lineage>
</organism>
<dbReference type="InterPro" id="IPR041669">
    <property type="entry name" value="TetR_C_15"/>
</dbReference>
<dbReference type="Gene3D" id="1.10.357.10">
    <property type="entry name" value="Tetracycline Repressor, domain 2"/>
    <property type="match status" value="1"/>
</dbReference>
<dbReference type="PANTHER" id="PTHR30055:SF201">
    <property type="entry name" value="TRANSCRIPTIONAL REGULATORY PROTEIN"/>
    <property type="match status" value="1"/>
</dbReference>
<dbReference type="EMBL" id="CP076135">
    <property type="protein sequence ID" value="QWG16371.1"/>
    <property type="molecule type" value="Genomic_DNA"/>
</dbReference>
<evidence type="ECO:0000259" key="3">
    <source>
        <dbReference type="PROSITE" id="PS50977"/>
    </source>
</evidence>
<dbReference type="Proteomes" id="UP000680805">
    <property type="component" value="Chromosome"/>
</dbReference>
<evidence type="ECO:0000256" key="2">
    <source>
        <dbReference type="PROSITE-ProRule" id="PRU00335"/>
    </source>
</evidence>
<dbReference type="RefSeq" id="WP_215612092.1">
    <property type="nucleotide sequence ID" value="NZ_CP076135.1"/>
</dbReference>
<name>A0A975NKV0_9BRAD</name>
<evidence type="ECO:0000256" key="1">
    <source>
        <dbReference type="ARBA" id="ARBA00023125"/>
    </source>
</evidence>
<dbReference type="PANTHER" id="PTHR30055">
    <property type="entry name" value="HTH-TYPE TRANSCRIPTIONAL REGULATOR RUTR"/>
    <property type="match status" value="1"/>
</dbReference>
<sequence length="213" mass="23054">MAKKAIGKPAGLRKLPTQARSRARVADILKAAAALLSEVGYDGLSTNLVAERAKVPVGSIYQFFEGKDDIVAALVEQFQDSILRLASEQLDAAGARRDRRAFIAKLVDGVAGIQAEASAFVCVFSGSPSHPRFDSLARELRGTLMSHLDRVFAEAFPRLPRDDRSRMLAAWSEITGAMISSLDRSRPGERGKLLEELKIILCAYLDAKLAAVG</sequence>
<dbReference type="InterPro" id="IPR050109">
    <property type="entry name" value="HTH-type_TetR-like_transc_reg"/>
</dbReference>
<reference evidence="4" key="1">
    <citation type="submission" date="2021-06" db="EMBL/GenBank/DDBJ databases">
        <title>Bradyrhizobium sp. S2-11-2 Genome sequencing.</title>
        <authorList>
            <person name="Jin L."/>
        </authorList>
    </citation>
    <scope>NUCLEOTIDE SEQUENCE</scope>
    <source>
        <strain evidence="4">S2-11-2</strain>
    </source>
</reference>
<evidence type="ECO:0000313" key="5">
    <source>
        <dbReference type="Proteomes" id="UP000680805"/>
    </source>
</evidence>
<protein>
    <submittedName>
        <fullName evidence="4">TetR/AcrR family transcriptional regulator</fullName>
    </submittedName>
</protein>
<feature type="domain" description="HTH tetR-type" evidence="3">
    <location>
        <begin position="22"/>
        <end position="82"/>
    </location>
</feature>
<dbReference type="GO" id="GO:0003700">
    <property type="term" value="F:DNA-binding transcription factor activity"/>
    <property type="evidence" value="ECO:0007669"/>
    <property type="project" value="TreeGrafter"/>
</dbReference>
<dbReference type="KEGG" id="bsei:KMZ68_15215"/>
<accession>A0A975NKV0</accession>